<evidence type="ECO:0000256" key="1">
    <source>
        <dbReference type="SAM" id="MobiDB-lite"/>
    </source>
</evidence>
<feature type="compositionally biased region" description="Low complexity" evidence="1">
    <location>
        <begin position="17"/>
        <end position="26"/>
    </location>
</feature>
<proteinExistence type="predicted"/>
<evidence type="ECO:0000313" key="2">
    <source>
        <dbReference type="EMBL" id="CAG7646182.1"/>
    </source>
</evidence>
<evidence type="ECO:0000313" key="3">
    <source>
        <dbReference type="Proteomes" id="UP001153328"/>
    </source>
</evidence>
<comment type="caution">
    <text evidence="2">The sequence shown here is derived from an EMBL/GenBank/DDBJ whole genome shotgun (WGS) entry which is preliminary data.</text>
</comment>
<feature type="compositionally biased region" description="Basic and acidic residues" evidence="1">
    <location>
        <begin position="57"/>
        <end position="73"/>
    </location>
</feature>
<dbReference type="AlphaFoldDB" id="A0A9W4H2S1"/>
<gene>
    <name evidence="2" type="ORF">SBRY_40348</name>
</gene>
<feature type="region of interest" description="Disordered" evidence="1">
    <location>
        <begin position="1"/>
        <end position="73"/>
    </location>
</feature>
<dbReference type="Proteomes" id="UP001153328">
    <property type="component" value="Unassembled WGS sequence"/>
</dbReference>
<accession>A0A9W4H2S1</accession>
<keyword evidence="3" id="KW-1185">Reference proteome</keyword>
<organism evidence="2 3">
    <name type="scientific">Actinacidiphila bryophytorum</name>
    <dbReference type="NCBI Taxonomy" id="1436133"/>
    <lineage>
        <taxon>Bacteria</taxon>
        <taxon>Bacillati</taxon>
        <taxon>Actinomycetota</taxon>
        <taxon>Actinomycetes</taxon>
        <taxon>Kitasatosporales</taxon>
        <taxon>Streptomycetaceae</taxon>
        <taxon>Actinacidiphila</taxon>
    </lineage>
</organism>
<dbReference type="EMBL" id="CAJVAX010000018">
    <property type="protein sequence ID" value="CAG7646182.1"/>
    <property type="molecule type" value="Genomic_DNA"/>
</dbReference>
<sequence>MLSGHGGTLTSGEGERAGAAGAGAARGVRDRGAAHPWKSSDNTYYHGPGRRPTGSHRHGDGRPEARVALRCDT</sequence>
<protein>
    <submittedName>
        <fullName evidence="2">Uncharacterized protein</fullName>
    </submittedName>
</protein>
<reference evidence="2" key="1">
    <citation type="submission" date="2021-06" db="EMBL/GenBank/DDBJ databases">
        <authorList>
            <person name="Arsene-Ploetze F."/>
        </authorList>
    </citation>
    <scope>NUCLEOTIDE SEQUENCE</scope>
    <source>
        <strain evidence="2">SBRY1</strain>
    </source>
</reference>
<name>A0A9W4H2S1_9ACTN</name>